<dbReference type="GO" id="GO:0006189">
    <property type="term" value="P:'de novo' IMP biosynthetic process"/>
    <property type="evidence" value="ECO:0007669"/>
    <property type="project" value="InterPro"/>
</dbReference>
<dbReference type="RefSeq" id="WP_006653412.1">
    <property type="nucleotide sequence ID" value="NZ_AOIM01000034.1"/>
</dbReference>
<dbReference type="GO" id="GO:0016787">
    <property type="term" value="F:hydrolase activity"/>
    <property type="evidence" value="ECO:0007669"/>
    <property type="project" value="InterPro"/>
</dbReference>
<proteinExistence type="predicted"/>
<dbReference type="SMART" id="SM01001">
    <property type="entry name" value="AIRC"/>
    <property type="match status" value="1"/>
</dbReference>
<evidence type="ECO:0000313" key="3">
    <source>
        <dbReference type="Proteomes" id="UP000011519"/>
    </source>
</evidence>
<accession>L9ZVV6</accession>
<dbReference type="OrthoDB" id="372165at2157"/>
<dbReference type="PANTHER" id="PTHR43064:SF1">
    <property type="entry name" value="SLL1489 PROTEIN"/>
    <property type="match status" value="1"/>
</dbReference>
<dbReference type="InterPro" id="IPR039476">
    <property type="entry name" value="P2CMN_synthase_LarB"/>
</dbReference>
<evidence type="ECO:0000259" key="1">
    <source>
        <dbReference type="SMART" id="SM01001"/>
    </source>
</evidence>
<dbReference type="EMBL" id="AOIM01000034">
    <property type="protein sequence ID" value="ELY90605.1"/>
    <property type="molecule type" value="Genomic_DNA"/>
</dbReference>
<dbReference type="NCBIfam" id="NF033503">
    <property type="entry name" value="LarB"/>
    <property type="match status" value="1"/>
</dbReference>
<dbReference type="SUPFAM" id="SSF52255">
    <property type="entry name" value="N5-CAIR mutase (phosphoribosylaminoimidazole carboxylase, PurE)"/>
    <property type="match status" value="1"/>
</dbReference>
<dbReference type="PATRIC" id="fig|1227493.4.peg.2215"/>
<dbReference type="AlphaFoldDB" id="L9ZVV6"/>
<keyword evidence="3" id="KW-1185">Reference proteome</keyword>
<dbReference type="STRING" id="1227493.C483_11111"/>
<dbReference type="Pfam" id="PF00731">
    <property type="entry name" value="AIRC"/>
    <property type="match status" value="1"/>
</dbReference>
<dbReference type="Gene3D" id="3.40.50.1970">
    <property type="match status" value="1"/>
</dbReference>
<evidence type="ECO:0000313" key="2">
    <source>
        <dbReference type="EMBL" id="ELY90605.1"/>
    </source>
</evidence>
<reference evidence="2 3" key="1">
    <citation type="journal article" date="2014" name="PLoS Genet.">
        <title>Phylogenetically driven sequencing of extremely halophilic archaea reveals strategies for static and dynamic osmo-response.</title>
        <authorList>
            <person name="Becker E.A."/>
            <person name="Seitzer P.M."/>
            <person name="Tritt A."/>
            <person name="Larsen D."/>
            <person name="Krusor M."/>
            <person name="Yao A.I."/>
            <person name="Wu D."/>
            <person name="Madern D."/>
            <person name="Eisen J.A."/>
            <person name="Darling A.E."/>
            <person name="Facciotti M.T."/>
        </authorList>
    </citation>
    <scope>NUCLEOTIDE SEQUENCE [LARGE SCALE GENOMIC DNA]</scope>
    <source>
        <strain evidence="2 3">JCM 10989</strain>
    </source>
</reference>
<dbReference type="Proteomes" id="UP000011519">
    <property type="component" value="Unassembled WGS sequence"/>
</dbReference>
<name>L9ZVV6_9EURY</name>
<gene>
    <name evidence="2" type="ORF">C483_11111</name>
</gene>
<comment type="caution">
    <text evidence="2">The sequence shown here is derived from an EMBL/GenBank/DDBJ whole genome shotgun (WGS) entry which is preliminary data.</text>
</comment>
<organism evidence="2 3">
    <name type="scientific">Natrialba hulunbeirensis JCM 10989</name>
    <dbReference type="NCBI Taxonomy" id="1227493"/>
    <lineage>
        <taxon>Archaea</taxon>
        <taxon>Methanobacteriati</taxon>
        <taxon>Methanobacteriota</taxon>
        <taxon>Stenosarchaea group</taxon>
        <taxon>Halobacteria</taxon>
        <taxon>Halobacteriales</taxon>
        <taxon>Natrialbaceae</taxon>
        <taxon>Natrialba</taxon>
    </lineage>
</organism>
<sequence>MRELLDAVADGTLSPEQAEAELNGYVTGEAGRFDAARQSRRGIPEAILAEGKSAAQVVALAETALETTDRALLTRVSDDQIDALRTALADSAPDATIERRGTTVRVVGSDFDQPTLEATVGIVTAGTVDKPVADEAEIVCADAGATIDRVDDVGVAALARTLDQVERFRDADVLIVAAGREGALPTVIAGLVDTPVIAVPVSSGYGHGGDGEAALAGLLQSCTVLSVVNIDAGFVAGAQATLISRAIHGAQDY</sequence>
<feature type="domain" description="PurE" evidence="1">
    <location>
        <begin position="118"/>
        <end position="249"/>
    </location>
</feature>
<protein>
    <submittedName>
        <fullName evidence="2">1-(5-phosphoribosyl)-5-amino-4-imidazole-carboxylate (AIR) carboxylase</fullName>
    </submittedName>
</protein>
<dbReference type="InterPro" id="IPR000031">
    <property type="entry name" value="PurE_dom"/>
</dbReference>
<dbReference type="PANTHER" id="PTHR43064">
    <property type="entry name" value="PHOSPHORIBOSYLAMINOIMIDAZOLE CARBOXYLASE-RELATED"/>
    <property type="match status" value="1"/>
</dbReference>